<feature type="region of interest" description="Disordered" evidence="1">
    <location>
        <begin position="1"/>
        <end position="54"/>
    </location>
</feature>
<dbReference type="OrthoDB" id="682203at2759"/>
<comment type="caution">
    <text evidence="2">The sequence shown here is derived from an EMBL/GenBank/DDBJ whole genome shotgun (WGS) entry which is preliminary data.</text>
</comment>
<evidence type="ECO:0000313" key="3">
    <source>
        <dbReference type="Proteomes" id="UP000324897"/>
    </source>
</evidence>
<sequence>MEAGCTPADAGASGPGPPHDDPLGGGDAASRGAGAVPISRDTAAGRDSGGAGGVPSVAVEASRLARGAAPQATGQAAAAAQDVGLDPNTSFLLKMELVTNRKKARRGKCFCFDKVVDSDLTNFSDLVESVVHEFPPGYFEVPHVQFYDEATKTFPEIKSDPELMAMFSKNSKTNVVIMFIVYRGASDPLYTWSM</sequence>
<reference evidence="2 3" key="1">
    <citation type="journal article" date="2019" name="Sci. Rep.">
        <title>A high-quality genome of Eragrostis curvula grass provides insights into Poaceae evolution and supports new strategies to enhance forage quality.</title>
        <authorList>
            <person name="Carballo J."/>
            <person name="Santos B.A.C.M."/>
            <person name="Zappacosta D."/>
            <person name="Garbus I."/>
            <person name="Selva J.P."/>
            <person name="Gallo C.A."/>
            <person name="Diaz A."/>
            <person name="Albertini E."/>
            <person name="Caccamo M."/>
            <person name="Echenique V."/>
        </authorList>
    </citation>
    <scope>NUCLEOTIDE SEQUENCE [LARGE SCALE GENOMIC DNA]</scope>
    <source>
        <strain evidence="3">cv. Victoria</strain>
        <tissue evidence="2">Leaf</tissue>
    </source>
</reference>
<name>A0A5J9WK68_9POAL</name>
<keyword evidence="3" id="KW-1185">Reference proteome</keyword>
<feature type="non-terminal residue" evidence="2">
    <location>
        <position position="1"/>
    </location>
</feature>
<evidence type="ECO:0000256" key="1">
    <source>
        <dbReference type="SAM" id="MobiDB-lite"/>
    </source>
</evidence>
<evidence type="ECO:0000313" key="2">
    <source>
        <dbReference type="EMBL" id="TVU49092.1"/>
    </source>
</evidence>
<accession>A0A5J9WK68</accession>
<protein>
    <submittedName>
        <fullName evidence="2">Uncharacterized protein</fullName>
    </submittedName>
</protein>
<gene>
    <name evidence="2" type="ORF">EJB05_00383</name>
</gene>
<dbReference type="EMBL" id="RWGY01000002">
    <property type="protein sequence ID" value="TVU49092.1"/>
    <property type="molecule type" value="Genomic_DNA"/>
</dbReference>
<proteinExistence type="predicted"/>
<dbReference type="Gramene" id="TVU49092">
    <property type="protein sequence ID" value="TVU49092"/>
    <property type="gene ID" value="EJB05_00383"/>
</dbReference>
<dbReference type="AlphaFoldDB" id="A0A5J9WK68"/>
<organism evidence="2 3">
    <name type="scientific">Eragrostis curvula</name>
    <name type="common">weeping love grass</name>
    <dbReference type="NCBI Taxonomy" id="38414"/>
    <lineage>
        <taxon>Eukaryota</taxon>
        <taxon>Viridiplantae</taxon>
        <taxon>Streptophyta</taxon>
        <taxon>Embryophyta</taxon>
        <taxon>Tracheophyta</taxon>
        <taxon>Spermatophyta</taxon>
        <taxon>Magnoliopsida</taxon>
        <taxon>Liliopsida</taxon>
        <taxon>Poales</taxon>
        <taxon>Poaceae</taxon>
        <taxon>PACMAD clade</taxon>
        <taxon>Chloridoideae</taxon>
        <taxon>Eragrostideae</taxon>
        <taxon>Eragrostidinae</taxon>
        <taxon>Eragrostis</taxon>
    </lineage>
</organism>
<dbReference type="Proteomes" id="UP000324897">
    <property type="component" value="Chromosome 6"/>
</dbReference>